<dbReference type="Pfam" id="PF06099">
    <property type="entry name" value="Phenol_hyd_sub"/>
    <property type="match status" value="1"/>
</dbReference>
<dbReference type="InterPro" id="IPR010353">
    <property type="entry name" value="DmpK"/>
</dbReference>
<evidence type="ECO:0000313" key="1">
    <source>
        <dbReference type="EMBL" id="QTH24893.1"/>
    </source>
</evidence>
<reference evidence="1" key="1">
    <citation type="submission" date="2020-07" db="EMBL/GenBank/DDBJ databases">
        <authorList>
            <person name="Camacho E."/>
        </authorList>
    </citation>
    <scope>NUCLEOTIDE SEQUENCE</scope>
    <source>
        <strain evidence="1">MPO218</strain>
        <plasmid evidence="1">pIBU218</plasmid>
    </source>
</reference>
<dbReference type="EMBL" id="CP059320">
    <property type="protein sequence ID" value="QTH24893.1"/>
    <property type="molecule type" value="Genomic_DNA"/>
</dbReference>
<gene>
    <name evidence="1" type="ORF">HRJ34_27355</name>
</gene>
<dbReference type="AlphaFoldDB" id="A0A975D903"/>
<protein>
    <recommendedName>
        <fullName evidence="3">Phenol hydroxylase</fullName>
    </recommendedName>
</protein>
<accession>A0A975D903</accession>
<dbReference type="Proteomes" id="UP000664914">
    <property type="component" value="Plasmid pIBU218"/>
</dbReference>
<geneLocation type="plasmid" evidence="1 2">
    <name>pIBU218</name>
</geneLocation>
<organism evidence="1 2">
    <name type="scientific">Rhizorhabdus wittichii</name>
    <dbReference type="NCBI Taxonomy" id="160791"/>
    <lineage>
        <taxon>Bacteria</taxon>
        <taxon>Pseudomonadati</taxon>
        <taxon>Pseudomonadota</taxon>
        <taxon>Alphaproteobacteria</taxon>
        <taxon>Sphingomonadales</taxon>
        <taxon>Sphingomonadaceae</taxon>
        <taxon>Rhizorhabdus</taxon>
    </lineage>
</organism>
<name>A0A975D903_9SPHN</name>
<proteinExistence type="predicted"/>
<evidence type="ECO:0008006" key="3">
    <source>
        <dbReference type="Google" id="ProtNLM"/>
    </source>
</evidence>
<evidence type="ECO:0000313" key="2">
    <source>
        <dbReference type="Proteomes" id="UP000664914"/>
    </source>
</evidence>
<sequence length="111" mass="12157">MEGESQLQPGCQDVASAACGDRDFDPSVKYVRVNGERHGLVEFDFGVGDLALSVEMMLPPEDFRQFCADQSAVMVTARRETAQGDAAVAMSWRPSDVQHLIEQQASLHGEK</sequence>
<keyword evidence="1" id="KW-0614">Plasmid</keyword>
<reference evidence="1" key="2">
    <citation type="submission" date="2021-04" db="EMBL/GenBank/DDBJ databases">
        <title>Isolation and genomic analysis of the ibuprofen-degrading bacterium Sphingomonas strain MPO218.</title>
        <authorList>
            <person name="Aulestia M."/>
            <person name="Flores A."/>
            <person name="Mangas E.L."/>
            <person name="Perez-Pulido A.J."/>
            <person name="Santero E."/>
            <person name="Camacho E.M."/>
        </authorList>
    </citation>
    <scope>NUCLEOTIDE SEQUENCE</scope>
    <source>
        <strain evidence="1">MPO218</strain>
        <plasmid evidence="1">pIBU218</plasmid>
    </source>
</reference>